<reference evidence="8 9" key="1">
    <citation type="submission" date="2016-09" db="EMBL/GenBank/DDBJ databases">
        <title>The draft genome of Dichanthelium oligosanthes: A C3 panicoid grass species.</title>
        <authorList>
            <person name="Studer A.J."/>
            <person name="Schnable J.C."/>
            <person name="Brutnell T.P."/>
        </authorList>
    </citation>
    <scope>NUCLEOTIDE SEQUENCE [LARGE SCALE GENOMIC DNA]</scope>
    <source>
        <strain evidence="9">cv. Kellogg 1175</strain>
        <tissue evidence="8">Leaf</tissue>
    </source>
</reference>
<dbReference type="InterPro" id="IPR005333">
    <property type="entry name" value="Transcription_factor_TCP"/>
</dbReference>
<evidence type="ECO:0000313" key="9">
    <source>
        <dbReference type="Proteomes" id="UP000095767"/>
    </source>
</evidence>
<name>A0A1E5VIY4_9POAL</name>
<evidence type="ECO:0000313" key="8">
    <source>
        <dbReference type="EMBL" id="OEL25065.1"/>
    </source>
</evidence>
<dbReference type="Proteomes" id="UP000095767">
    <property type="component" value="Unassembled WGS sequence"/>
</dbReference>
<feature type="domain" description="TCP" evidence="7">
    <location>
        <begin position="35"/>
        <end position="89"/>
    </location>
</feature>
<keyword evidence="4" id="KW-0804">Transcription</keyword>
<evidence type="ECO:0000256" key="3">
    <source>
        <dbReference type="ARBA" id="ARBA00023125"/>
    </source>
</evidence>
<dbReference type="GO" id="GO:0003700">
    <property type="term" value="F:DNA-binding transcription factor activity"/>
    <property type="evidence" value="ECO:0007669"/>
    <property type="project" value="InterPro"/>
</dbReference>
<dbReference type="GO" id="GO:0005634">
    <property type="term" value="C:nucleus"/>
    <property type="evidence" value="ECO:0007669"/>
    <property type="project" value="UniProtKB-SubCell"/>
</dbReference>
<keyword evidence="2" id="KW-0805">Transcription regulation</keyword>
<feature type="region of interest" description="Disordered" evidence="6">
    <location>
        <begin position="144"/>
        <end position="175"/>
    </location>
</feature>
<evidence type="ECO:0000256" key="6">
    <source>
        <dbReference type="SAM" id="MobiDB-lite"/>
    </source>
</evidence>
<dbReference type="InterPro" id="IPR017887">
    <property type="entry name" value="TF_TCP_subgr"/>
</dbReference>
<accession>A0A1E5VIY4</accession>
<dbReference type="STRING" id="888268.A0A1E5VIY4"/>
<organism evidence="8 9">
    <name type="scientific">Dichanthelium oligosanthes</name>
    <dbReference type="NCBI Taxonomy" id="888268"/>
    <lineage>
        <taxon>Eukaryota</taxon>
        <taxon>Viridiplantae</taxon>
        <taxon>Streptophyta</taxon>
        <taxon>Embryophyta</taxon>
        <taxon>Tracheophyta</taxon>
        <taxon>Spermatophyta</taxon>
        <taxon>Magnoliopsida</taxon>
        <taxon>Liliopsida</taxon>
        <taxon>Poales</taxon>
        <taxon>Poaceae</taxon>
        <taxon>PACMAD clade</taxon>
        <taxon>Panicoideae</taxon>
        <taxon>Panicodae</taxon>
        <taxon>Paniceae</taxon>
        <taxon>Dichantheliinae</taxon>
        <taxon>Dichanthelium</taxon>
    </lineage>
</organism>
<evidence type="ECO:0000259" key="7">
    <source>
        <dbReference type="PROSITE" id="PS51369"/>
    </source>
</evidence>
<dbReference type="PANTHER" id="PTHR31072">
    <property type="entry name" value="TRANSCRIPTION FACTOR TCP4-RELATED"/>
    <property type="match status" value="1"/>
</dbReference>
<feature type="non-terminal residue" evidence="8">
    <location>
        <position position="1"/>
    </location>
</feature>
<evidence type="ECO:0000256" key="1">
    <source>
        <dbReference type="ARBA" id="ARBA00004123"/>
    </source>
</evidence>
<evidence type="ECO:0000256" key="4">
    <source>
        <dbReference type="ARBA" id="ARBA00023163"/>
    </source>
</evidence>
<keyword evidence="5" id="KW-0539">Nucleus</keyword>
<comment type="caution">
    <text evidence="8">The sequence shown here is derived from an EMBL/GenBank/DDBJ whole genome shotgun (WGS) entry which is preliminary data.</text>
</comment>
<dbReference type="GO" id="GO:0043565">
    <property type="term" value="F:sequence-specific DNA binding"/>
    <property type="evidence" value="ECO:0007669"/>
    <property type="project" value="TreeGrafter"/>
</dbReference>
<dbReference type="PROSITE" id="PS51369">
    <property type="entry name" value="TCP"/>
    <property type="match status" value="1"/>
</dbReference>
<dbReference type="Pfam" id="PF03634">
    <property type="entry name" value="TCP"/>
    <property type="match status" value="1"/>
</dbReference>
<feature type="compositionally biased region" description="Gly residues" evidence="6">
    <location>
        <begin position="148"/>
        <end position="169"/>
    </location>
</feature>
<sequence>LALGRCGWRRAAWASGSFGGVKKKTMVPEGLKRPTKDRHTKVKGCGGQIRMLALCAARVFQLTQELCHNTDGETIEWLLQQAEPASSPPSALDHPDQLLLPRRVPPLWRLAPLLRLPRHVWMELDRTILLELGLATMERDRGRWQTGMGAGGRQTGTGGRSEGGRGCGRSVGSEFFPLPTRRGSGRIASVRFMGGAGHRIGVW</sequence>
<dbReference type="PANTHER" id="PTHR31072:SF262">
    <property type="entry name" value="TRANSCRIPTION FACTOR PCF3"/>
    <property type="match status" value="1"/>
</dbReference>
<dbReference type="AlphaFoldDB" id="A0A1E5VIY4"/>
<dbReference type="OrthoDB" id="1911901at2759"/>
<comment type="subcellular location">
    <subcellularLocation>
        <location evidence="1">Nucleus</location>
    </subcellularLocation>
</comment>
<protein>
    <recommendedName>
        <fullName evidence="7">TCP domain-containing protein</fullName>
    </recommendedName>
</protein>
<dbReference type="EMBL" id="LWDX02038324">
    <property type="protein sequence ID" value="OEL25065.1"/>
    <property type="molecule type" value="Genomic_DNA"/>
</dbReference>
<evidence type="ECO:0000256" key="2">
    <source>
        <dbReference type="ARBA" id="ARBA00023015"/>
    </source>
</evidence>
<proteinExistence type="predicted"/>
<evidence type="ECO:0000256" key="5">
    <source>
        <dbReference type="ARBA" id="ARBA00023242"/>
    </source>
</evidence>
<gene>
    <name evidence="8" type="ORF">BAE44_0013916</name>
</gene>
<keyword evidence="9" id="KW-1185">Reference proteome</keyword>
<keyword evidence="3" id="KW-0238">DNA-binding</keyword>